<reference evidence="2 3" key="1">
    <citation type="submission" date="2021-02" db="EMBL/GenBank/DDBJ databases">
        <title>Genome assembly of Pseudopithomyces chartarum.</title>
        <authorList>
            <person name="Jauregui R."/>
            <person name="Singh J."/>
            <person name="Voisey C."/>
        </authorList>
    </citation>
    <scope>NUCLEOTIDE SEQUENCE [LARGE SCALE GENOMIC DNA]</scope>
    <source>
        <strain evidence="2 3">AGR01</strain>
    </source>
</reference>
<comment type="caution">
    <text evidence="2">The sequence shown here is derived from an EMBL/GenBank/DDBJ whole genome shotgun (WGS) entry which is preliminary data.</text>
</comment>
<evidence type="ECO:0000313" key="2">
    <source>
        <dbReference type="EMBL" id="KAK3215288.1"/>
    </source>
</evidence>
<proteinExistence type="predicted"/>
<feature type="region of interest" description="Disordered" evidence="1">
    <location>
        <begin position="245"/>
        <end position="354"/>
    </location>
</feature>
<gene>
    <name evidence="2" type="ORF">GRF29_19g2790799</name>
</gene>
<organism evidence="2 3">
    <name type="scientific">Pseudopithomyces chartarum</name>
    <dbReference type="NCBI Taxonomy" id="1892770"/>
    <lineage>
        <taxon>Eukaryota</taxon>
        <taxon>Fungi</taxon>
        <taxon>Dikarya</taxon>
        <taxon>Ascomycota</taxon>
        <taxon>Pezizomycotina</taxon>
        <taxon>Dothideomycetes</taxon>
        <taxon>Pleosporomycetidae</taxon>
        <taxon>Pleosporales</taxon>
        <taxon>Massarineae</taxon>
        <taxon>Didymosphaeriaceae</taxon>
        <taxon>Pseudopithomyces</taxon>
    </lineage>
</organism>
<feature type="compositionally biased region" description="Basic and acidic residues" evidence="1">
    <location>
        <begin position="458"/>
        <end position="470"/>
    </location>
</feature>
<feature type="compositionally biased region" description="Basic and acidic residues" evidence="1">
    <location>
        <begin position="276"/>
        <end position="292"/>
    </location>
</feature>
<evidence type="ECO:0000313" key="3">
    <source>
        <dbReference type="Proteomes" id="UP001280581"/>
    </source>
</evidence>
<protein>
    <submittedName>
        <fullName evidence="2">Uncharacterized protein</fullName>
    </submittedName>
</protein>
<sequence>MSFSSQNTIVKREEAILDIFSLPPSEPNQLMSASGVAKTFNITAQPQARSRGLASTTWNGRYPDGEEFTWKEPAPAKSQVPKYNHIKAWGLDPNTSTPTADRVEEWKKDFNRDLEGRHKANQSPTEAKCESIFRTWESNHASNRYDSDFPYTKIEGLQDWEMECALMGDWKRLDHMLIGEQEAGEPEHFKPNLEFKLEWKLAVKVFRLKAAHDKARKIADFEHKLGGGTVPYTHLVDQNLAAIQRDEKNRGKQRRAAPKSKPAPKPRASRPQTKPSAKEGTSESLKRKRDDSEATIEACSSSSPTPPASQACEHAPGPALRRTTRQRKPKLHLDELNVPAPRPPITNEEPTSHEPLTLKQYLNTVLNPGQSSSHQSTGFNAAQRSQQARGKPYASPTAGEPYEARQKREQAAQILGNLETLVWYANARNESVAQTRRHFQNVQLGLPDDDVILREEYEIPPEQRVRRDDAGTMGHGSPARGSPARGSPARSAKGKGREGEKGKGREVSMGL</sequence>
<feature type="region of interest" description="Disordered" evidence="1">
    <location>
        <begin position="458"/>
        <end position="511"/>
    </location>
</feature>
<dbReference type="EMBL" id="WVTA01000003">
    <property type="protein sequence ID" value="KAK3215288.1"/>
    <property type="molecule type" value="Genomic_DNA"/>
</dbReference>
<name>A0AAN6RJZ7_9PLEO</name>
<dbReference type="AlphaFoldDB" id="A0AAN6RJZ7"/>
<accession>A0AAN6RJZ7</accession>
<keyword evidence="3" id="KW-1185">Reference proteome</keyword>
<feature type="compositionally biased region" description="Basic and acidic residues" evidence="1">
    <location>
        <begin position="495"/>
        <end position="511"/>
    </location>
</feature>
<feature type="region of interest" description="Disordered" evidence="1">
    <location>
        <begin position="366"/>
        <end position="405"/>
    </location>
</feature>
<feature type="compositionally biased region" description="Polar residues" evidence="1">
    <location>
        <begin position="366"/>
        <end position="388"/>
    </location>
</feature>
<evidence type="ECO:0000256" key="1">
    <source>
        <dbReference type="SAM" id="MobiDB-lite"/>
    </source>
</evidence>
<feature type="compositionally biased region" description="Basic residues" evidence="1">
    <location>
        <begin position="251"/>
        <end position="268"/>
    </location>
</feature>
<dbReference type="Proteomes" id="UP001280581">
    <property type="component" value="Unassembled WGS sequence"/>
</dbReference>